<dbReference type="EMBL" id="JBHPKH010000007">
    <property type="protein sequence ID" value="MFC1572209.1"/>
    <property type="molecule type" value="Genomic_DNA"/>
</dbReference>
<reference evidence="4 5" key="1">
    <citation type="submission" date="2024-09" db="EMBL/GenBank/DDBJ databases">
        <authorList>
            <person name="D'Angelo T."/>
        </authorList>
    </citation>
    <scope>NUCLEOTIDE SEQUENCE [LARGE SCALE GENOMIC DNA]</scope>
    <source>
        <strain evidence="4">SAG AM-320-E07</strain>
    </source>
</reference>
<evidence type="ECO:0000313" key="5">
    <source>
        <dbReference type="Proteomes" id="UP001593833"/>
    </source>
</evidence>
<keyword evidence="5" id="KW-1185">Reference proteome</keyword>
<feature type="transmembrane region" description="Helical" evidence="2">
    <location>
        <begin position="124"/>
        <end position="142"/>
    </location>
</feature>
<organism evidence="4 5">
    <name type="scientific">Eiseniibacteriota bacterium</name>
    <dbReference type="NCBI Taxonomy" id="2212470"/>
    <lineage>
        <taxon>Bacteria</taxon>
        <taxon>Candidatus Eiseniibacteriota</taxon>
    </lineage>
</organism>
<dbReference type="InterPro" id="IPR002931">
    <property type="entry name" value="Transglutaminase-like"/>
</dbReference>
<protein>
    <submittedName>
        <fullName evidence="4">Transglutaminase domain-containing protein</fullName>
    </submittedName>
</protein>
<keyword evidence="2" id="KW-1133">Transmembrane helix</keyword>
<keyword evidence="2" id="KW-0812">Transmembrane</keyword>
<dbReference type="InterPro" id="IPR038765">
    <property type="entry name" value="Papain-like_cys_pep_sf"/>
</dbReference>
<dbReference type="Proteomes" id="UP001593833">
    <property type="component" value="Unassembled WGS sequence"/>
</dbReference>
<dbReference type="Gene3D" id="3.10.620.30">
    <property type="match status" value="1"/>
</dbReference>
<proteinExistence type="predicted"/>
<evidence type="ECO:0000259" key="3">
    <source>
        <dbReference type="SMART" id="SM00460"/>
    </source>
</evidence>
<dbReference type="SMART" id="SM00460">
    <property type="entry name" value="TGc"/>
    <property type="match status" value="1"/>
</dbReference>
<feature type="transmembrane region" description="Helical" evidence="2">
    <location>
        <begin position="481"/>
        <end position="504"/>
    </location>
</feature>
<feature type="domain" description="Transglutaminase-like" evidence="3">
    <location>
        <begin position="411"/>
        <end position="464"/>
    </location>
</feature>
<gene>
    <name evidence="4" type="ORF">ACFL6M_01295</name>
</gene>
<accession>A0ABV6YJ33</accession>
<feature type="region of interest" description="Disordered" evidence="1">
    <location>
        <begin position="159"/>
        <end position="199"/>
    </location>
</feature>
<evidence type="ECO:0000313" key="4">
    <source>
        <dbReference type="EMBL" id="MFC1572209.1"/>
    </source>
</evidence>
<comment type="caution">
    <text evidence="4">The sequence shown here is derived from an EMBL/GenBank/DDBJ whole genome shotgun (WGS) entry which is preliminary data.</text>
</comment>
<dbReference type="Pfam" id="PF01841">
    <property type="entry name" value="Transglut_core"/>
    <property type="match status" value="1"/>
</dbReference>
<feature type="compositionally biased region" description="Polar residues" evidence="1">
    <location>
        <begin position="175"/>
        <end position="184"/>
    </location>
</feature>
<name>A0ABV6YJ33_UNCEI</name>
<dbReference type="SUPFAM" id="SSF54001">
    <property type="entry name" value="Cysteine proteinases"/>
    <property type="match status" value="1"/>
</dbReference>
<evidence type="ECO:0000256" key="1">
    <source>
        <dbReference type="SAM" id="MobiDB-lite"/>
    </source>
</evidence>
<keyword evidence="2" id="KW-0472">Membrane</keyword>
<evidence type="ECO:0000256" key="2">
    <source>
        <dbReference type="SAM" id="Phobius"/>
    </source>
</evidence>
<sequence length="630" mass="69661">MKDVRGSTKSEPQECELAEADSLYTAYRRLIERAAALGILSISGETPREHCRLLIESGYVGATDAERLRQLVESSRYKASGDHAMDAITLCHRLASGFPEPVRPETKPKRPAGVRRITARLGRITPIALALSGLVAVALFVGRADFGCAPGTSIRPVTRVPGTSRGAVPVRTAPPASSSWNRPSNHAKYNRMSPPKVLSKNRAGTVSLDTQTGVDGYIRRGVDRFHPSIGWTYRLQVYTTVDPDFAMVASGAPYRELSMAEIDTTSYRIAQHATVKVHLLRGIPTPIPSPSPDAIVSSYVCTPPASLNFLKDSGDALCVVADRTGVVKIDYDLLTVGDYRSGPITNVPFTPRPQVLPDNVRAASERVIEAIGGLPAPGFNQTLWRLRSYFSGFAVAPLTEDDQQENEFLTVALARKGVCRHRARSFFVVANALGIPTRLVENEVHSFVEVLLPNDRWRRVELRLAGEGPVYVFTSVDGVLAVSWVVLLILLILLFSGILGAPTANRLSDEPDRRRWFRRAVRDDNGLGRERIWVRFQQALRARVIQTEGRLEVIGGRTGPGTGHFPVNIFGERPQLAGVQRESPLRGKERLMKLLTVGTEEILDSTEMGRRYWEIRFLFRQFKLGGREQK</sequence>